<dbReference type="Gene3D" id="3.40.630.30">
    <property type="match status" value="1"/>
</dbReference>
<dbReference type="InterPro" id="IPR027417">
    <property type="entry name" value="P-loop_NTPase"/>
</dbReference>
<dbReference type="SMART" id="SM00382">
    <property type="entry name" value="AAA"/>
    <property type="match status" value="1"/>
</dbReference>
<dbReference type="SMART" id="SM01024">
    <property type="entry name" value="BCS1_N"/>
    <property type="match status" value="1"/>
</dbReference>
<evidence type="ECO:0000313" key="14">
    <source>
        <dbReference type="EMBL" id="KAL1620562.1"/>
    </source>
</evidence>
<keyword evidence="10" id="KW-0472">Membrane</keyword>
<accession>A0ABR3SGV8</accession>
<evidence type="ECO:0000256" key="12">
    <source>
        <dbReference type="SAM" id="MobiDB-lite"/>
    </source>
</evidence>
<comment type="catalytic activity">
    <reaction evidence="11">
        <text>ATP + H2O = ADP + phosphate + H(+)</text>
        <dbReference type="Rhea" id="RHEA:13065"/>
        <dbReference type="ChEBI" id="CHEBI:15377"/>
        <dbReference type="ChEBI" id="CHEBI:15378"/>
        <dbReference type="ChEBI" id="CHEBI:30616"/>
        <dbReference type="ChEBI" id="CHEBI:43474"/>
        <dbReference type="ChEBI" id="CHEBI:456216"/>
    </reaction>
    <physiologicalReaction direction="left-to-right" evidence="11">
        <dbReference type="Rhea" id="RHEA:13066"/>
    </physiologicalReaction>
</comment>
<proteinExistence type="inferred from homology"/>
<evidence type="ECO:0000256" key="9">
    <source>
        <dbReference type="ARBA" id="ARBA00023128"/>
    </source>
</evidence>
<feature type="compositionally biased region" description="Acidic residues" evidence="12">
    <location>
        <begin position="777"/>
        <end position="789"/>
    </location>
</feature>
<name>A0ABR3SGV8_9PEZI</name>
<evidence type="ECO:0000256" key="7">
    <source>
        <dbReference type="ARBA" id="ARBA00022840"/>
    </source>
</evidence>
<dbReference type="InterPro" id="IPR003593">
    <property type="entry name" value="AAA+_ATPase"/>
</dbReference>
<comment type="caution">
    <text evidence="14">The sequence shown here is derived from an EMBL/GenBank/DDBJ whole genome shotgun (WGS) entry which is preliminary data.</text>
</comment>
<feature type="domain" description="N-acetyltransferase" evidence="13">
    <location>
        <begin position="65"/>
        <end position="233"/>
    </location>
</feature>
<dbReference type="PROSITE" id="PS00674">
    <property type="entry name" value="AAA"/>
    <property type="match status" value="1"/>
</dbReference>
<reference evidence="14 15" key="1">
    <citation type="submission" date="2024-02" db="EMBL/GenBank/DDBJ databases">
        <title>De novo assembly and annotation of 12 fungi associated with fruit tree decline syndrome in Ontario, Canada.</title>
        <authorList>
            <person name="Sulman M."/>
            <person name="Ellouze W."/>
            <person name="Ilyukhin E."/>
        </authorList>
    </citation>
    <scope>NUCLEOTIDE SEQUENCE [LARGE SCALE GENOMIC DNA]</scope>
    <source>
        <strain evidence="14 15">M1-105</strain>
    </source>
</reference>
<evidence type="ECO:0000259" key="13">
    <source>
        <dbReference type="PROSITE" id="PS51186"/>
    </source>
</evidence>
<evidence type="ECO:0000256" key="2">
    <source>
        <dbReference type="ARBA" id="ARBA00007448"/>
    </source>
</evidence>
<dbReference type="Pfam" id="PF25426">
    <property type="entry name" value="AAA_lid_BCS1"/>
    <property type="match status" value="1"/>
</dbReference>
<dbReference type="InterPro" id="IPR000182">
    <property type="entry name" value="GNAT_dom"/>
</dbReference>
<keyword evidence="4" id="KW-0547">Nucleotide-binding</keyword>
<dbReference type="InterPro" id="IPR050747">
    <property type="entry name" value="Mitochondrial_chaperone_BCS1"/>
</dbReference>
<dbReference type="SUPFAM" id="SSF52540">
    <property type="entry name" value="P-loop containing nucleoside triphosphate hydrolases"/>
    <property type="match status" value="1"/>
</dbReference>
<dbReference type="Pfam" id="PF00004">
    <property type="entry name" value="AAA"/>
    <property type="match status" value="1"/>
</dbReference>
<dbReference type="InterPro" id="IPR057495">
    <property type="entry name" value="AAA_lid_BCS1"/>
</dbReference>
<keyword evidence="6" id="KW-0378">Hydrolase</keyword>
<feature type="region of interest" description="Disordered" evidence="12">
    <location>
        <begin position="598"/>
        <end position="617"/>
    </location>
</feature>
<dbReference type="Pfam" id="PF08740">
    <property type="entry name" value="BCS1_N"/>
    <property type="match status" value="1"/>
</dbReference>
<dbReference type="PROSITE" id="PS51186">
    <property type="entry name" value="GNAT"/>
    <property type="match status" value="1"/>
</dbReference>
<evidence type="ECO:0000256" key="5">
    <source>
        <dbReference type="ARBA" id="ARBA00022792"/>
    </source>
</evidence>
<comment type="similarity">
    <text evidence="2">Belongs to the AAA ATPase family. BCS1 subfamily.</text>
</comment>
<dbReference type="InterPro" id="IPR016181">
    <property type="entry name" value="Acyl_CoA_acyltransferase"/>
</dbReference>
<keyword evidence="7" id="KW-0067">ATP-binding</keyword>
<keyword evidence="3" id="KW-0812">Transmembrane</keyword>
<dbReference type="Proteomes" id="UP001521116">
    <property type="component" value="Unassembled WGS sequence"/>
</dbReference>
<evidence type="ECO:0000256" key="4">
    <source>
        <dbReference type="ARBA" id="ARBA00022741"/>
    </source>
</evidence>
<dbReference type="Gene3D" id="3.40.50.300">
    <property type="entry name" value="P-loop containing nucleotide triphosphate hydrolases"/>
    <property type="match status" value="1"/>
</dbReference>
<dbReference type="SUPFAM" id="SSF55729">
    <property type="entry name" value="Acyl-CoA N-acyltransferases (Nat)"/>
    <property type="match status" value="1"/>
</dbReference>
<keyword evidence="5" id="KW-0999">Mitochondrion inner membrane</keyword>
<gene>
    <name evidence="14" type="ORF">SLS56_009588</name>
</gene>
<evidence type="ECO:0000256" key="3">
    <source>
        <dbReference type="ARBA" id="ARBA00022692"/>
    </source>
</evidence>
<feature type="region of interest" description="Disordered" evidence="12">
    <location>
        <begin position="761"/>
        <end position="805"/>
    </location>
</feature>
<evidence type="ECO:0000256" key="8">
    <source>
        <dbReference type="ARBA" id="ARBA00022989"/>
    </source>
</evidence>
<evidence type="ECO:0000256" key="11">
    <source>
        <dbReference type="ARBA" id="ARBA00048778"/>
    </source>
</evidence>
<dbReference type="PANTHER" id="PTHR23070">
    <property type="entry name" value="BCS1 AAA-TYPE ATPASE"/>
    <property type="match status" value="1"/>
</dbReference>
<sequence length="805" mass="89505">MAVQYDSNNEPFLQLPEPHSHLRLTAPRESDGPDVIEAMNDRSVYMNLLNPPFPYLEKDWQEFYPILRDLQQKAMAELKEVEEWRHGGAVGEKKWIGAGLPFHSIREVNAATGEEKFLGKISIRRSDFLWLTENSEQRMRMRDENKALPNGDPKIEWELGFWLVPSAHGRGIMAAVLRTLMDTFFVGYMNVQHLNGGFFDHNIGSRRVLEKCGFVFEVVKPDVVEFPESKTGVKGKKIIEHLRQGDHIFYVVSAAISSMVANSTSLIQGELNSGLSEGVFNTSLQVVFTRVALALAKDYVPSTKAVPVLMDHLVSEGAKQMLAFSCAMFGATMFLLRCYNTSYDFVVANFTCSVTLGPFEETKEEVLEWCARNLPKQLSTNLVLEHIRTDGTPELEFVFGLGTHRFRFQGTFFSITRMERKTKITDIRGSGNPDVGGEIVVVSCLGRNPGILKAFLQECKAFAKSRQGSKTLIYRLNDKGKAWSQFSKPSRPMSTVDLDECIKADLLADASRYFHPSAKKYYANRGIPLRRGFLFHGPPGCGKSSISQALAGHFMVPLYVLSLTNPSMTDSTLEHLLRGSPERYIVLIEDIDSAGIERESMKAQSTKPSKGQTKGGDRVSLSGLLNAIDGVTAPEGRLLIMTSNTPDTLDPALIRPGRIDKQVFFGHVSPQVASQIFTRMFTKSPDEQFEEVQQAMDVDVTALAKAFGEQVPEKLVTPAEVQCYLLDHHDDPVSAVQNTGAWLDRMVVLKKKGTNVIEEAAAEATAGAQEGSSESSSSDEESLASESDDNWGLTRRSGFPEGWIR</sequence>
<dbReference type="EMBL" id="JAJVDC020000165">
    <property type="protein sequence ID" value="KAL1620562.1"/>
    <property type="molecule type" value="Genomic_DNA"/>
</dbReference>
<dbReference type="InterPro" id="IPR003960">
    <property type="entry name" value="ATPase_AAA_CS"/>
</dbReference>
<feature type="compositionally biased region" description="Low complexity" evidence="12">
    <location>
        <begin position="761"/>
        <end position="776"/>
    </location>
</feature>
<comment type="subcellular location">
    <subcellularLocation>
        <location evidence="1">Mitochondrion inner membrane</location>
        <topology evidence="1">Single-pass membrane protein</topology>
    </subcellularLocation>
</comment>
<evidence type="ECO:0000313" key="15">
    <source>
        <dbReference type="Proteomes" id="UP001521116"/>
    </source>
</evidence>
<dbReference type="InterPro" id="IPR003959">
    <property type="entry name" value="ATPase_AAA_core"/>
</dbReference>
<dbReference type="Pfam" id="PF13302">
    <property type="entry name" value="Acetyltransf_3"/>
    <property type="match status" value="1"/>
</dbReference>
<dbReference type="InterPro" id="IPR014851">
    <property type="entry name" value="BCS1_N"/>
</dbReference>
<keyword evidence="8" id="KW-1133">Transmembrane helix</keyword>
<keyword evidence="15" id="KW-1185">Reference proteome</keyword>
<evidence type="ECO:0000256" key="10">
    <source>
        <dbReference type="ARBA" id="ARBA00023136"/>
    </source>
</evidence>
<evidence type="ECO:0000256" key="1">
    <source>
        <dbReference type="ARBA" id="ARBA00004434"/>
    </source>
</evidence>
<keyword evidence="9" id="KW-0496">Mitochondrion</keyword>
<feature type="compositionally biased region" description="Polar residues" evidence="12">
    <location>
        <begin position="602"/>
        <end position="612"/>
    </location>
</feature>
<protein>
    <recommendedName>
        <fullName evidence="13">N-acetyltransferase domain-containing protein</fullName>
    </recommendedName>
</protein>
<organism evidence="14 15">
    <name type="scientific">Neofusicoccum ribis</name>
    <dbReference type="NCBI Taxonomy" id="45134"/>
    <lineage>
        <taxon>Eukaryota</taxon>
        <taxon>Fungi</taxon>
        <taxon>Dikarya</taxon>
        <taxon>Ascomycota</taxon>
        <taxon>Pezizomycotina</taxon>
        <taxon>Dothideomycetes</taxon>
        <taxon>Dothideomycetes incertae sedis</taxon>
        <taxon>Botryosphaeriales</taxon>
        <taxon>Botryosphaeriaceae</taxon>
        <taxon>Neofusicoccum</taxon>
    </lineage>
</organism>
<evidence type="ECO:0000256" key="6">
    <source>
        <dbReference type="ARBA" id="ARBA00022801"/>
    </source>
</evidence>